<dbReference type="GO" id="GO:0004016">
    <property type="term" value="F:adenylate cyclase activity"/>
    <property type="evidence" value="ECO:0007669"/>
    <property type="project" value="TreeGrafter"/>
</dbReference>
<dbReference type="InterPro" id="IPR011990">
    <property type="entry name" value="TPR-like_helical_dom_sf"/>
</dbReference>
<dbReference type="PANTHER" id="PTHR16305">
    <property type="entry name" value="TESTICULAR SOLUBLE ADENYLYL CYCLASE"/>
    <property type="match status" value="1"/>
</dbReference>
<feature type="domain" description="Orc1-like AAA ATPase" evidence="4">
    <location>
        <begin position="680"/>
        <end position="911"/>
    </location>
</feature>
<evidence type="ECO:0000256" key="2">
    <source>
        <dbReference type="ARBA" id="ARBA00022840"/>
    </source>
</evidence>
<sequence>MVDVAGFSTLLTLATEKSESGAEAIALEVGAYMGECIEIIEFYGGDVVKFLGDAVLVSFQPNISKRRPTSDPSGSSSVEDDGPGPSRMSSRKKHILIRRAVECGLQLLARLSHYRVYLTAEERTKHRKASGEIERRSPETRTPNSDSHMSIFDLKKSIQQNDHDQAASPGIQSGSMSFSRYGITRWFERLRYARKKVQRRKDSSNSNISTRNITAIDLELHIALSCGDITNIVIGNTEVDETDANWAAPMYRASPALNSTFSSNTPSAASNLTASTSSSSPASDLNVPKEYYTQYHGRLEYAIGGPVVDSLDTALSVAKAGEMSITKEAYEYIKDQVMQDDLNYDLRDGFYVVCNVNTGRRASNSSYYGPSSMLSVHGGGGGANASGSTAMDPQNPNAQYLNEMPGLMRRASRMKIEPLIPRIRNKSYMQINMDANMDLCKYINRSAVYRLRSYGDGNFPPQFREATIMFISLGRIDVSKPEGLNIAQKALSIAIKILVRYEGLLQQFAVDDKGATILGIFGLPPLSHEMEAPFAARASIALRDRYKAMGAQLPDFSIALSTGKIFSAVVPQGNPYRRDPGIAGDAIVLAVRMLKFSFCKQAVVCDAETRQQIGGLCDFDDLGVNFVKGKVKPVQLYSINEFRHVTMQKRLSTHPVDVDFVGYDTQMKESIAFANHWASAPNHHVLLVVGSSGTGKTFFCQNFQNAIASTHVTCCWSTCSEVEKGNKYYVVRSLLLSIMELIDSFPMPTIQLPHRQHSFGRTLDNSNTGTPSSVGSRTSFTRATSNSEWFKRLTWGGSSSRISPTQSPSRYNDQEMSRSDEVILLRHCLEKCGEDERFLPLFAAVFPSIADEIGENKYTRRLDSRTRDMLLSGIIVRIIQYASSHLNLVMICDDIQWSDPTSIQLLRLIHEVCQRVFLVIATRPAREYSTPMTEELRKSGTLLKINLHGLTRESDIATVILQSFPKGVTHVSPTIMKMVKKRTEGNPLYIKNMTIIIKEYNLAIVSGDQLVPTKDRKDIDAILGEVASCLDQYFDVFEVQAGVGSDNVMFRNHSPKKIHAEIKKYDLYRFLQQSEPAGNVGEITLEVYAFTHVSIPKSIYDITSFETRNTLHKRLARYYESQLNQENYVQLLAKVTRHYLETDMLDKQLYYLEALADLDMRSNLISEATSNLQNIANILNENEDISAQYGLMHKSNIYRRLGICLTMRSDHSSAEKYLHMALKCLGMPWPTNSIQFVIEFWKGRMKQFHHRHISNERHSKKTMVRKELGRRITEIMMQLCNIYYFRGEGEKFIYACLKGLNVCESMNDSGSRYTFFLSRMALLSWINGHINDSVYYMSRAFDYMGPKLEAGTLNICAILCFGAGQFSKADQYLQRSIDLTRTLGVVTDCQEFYRAVRVLVTMRLFQGSLDDSKFEQGLMQLMADTGHRNNDHEVQIHLAIYQVANTVIKWRIQNASPYILWLESKISTTSEYNQMAIHGVLMCYYSRHGDRVHALEHTRSLLDLLPLLSMSVNLFPVIGLMFMIIAIYKSTESGSLLLWNAIQKDYSKYLSFINQIIRALTRVKYWSVSQPFIYLARALPYLVTNRTVEAYKILHSGMMELMPTLQEIPFLRGYYMSKLGRFAFTMEDRFAWTNEAEKLLRQVHVPTQFYCNPDPTAAPEEALQLEHSSSIDDISMTPDMSSRESENGDNNSIYPDNNDENSSSSSTFTQEEDITQAREQ</sequence>
<dbReference type="SUPFAM" id="SSF52540">
    <property type="entry name" value="P-loop containing nucleoside triphosphate hydrolases"/>
    <property type="match status" value="1"/>
</dbReference>
<dbReference type="GO" id="GO:0005524">
    <property type="term" value="F:ATP binding"/>
    <property type="evidence" value="ECO:0007669"/>
    <property type="project" value="UniProtKB-KW"/>
</dbReference>
<dbReference type="Gene3D" id="3.30.70.1230">
    <property type="entry name" value="Nucleotide cyclase"/>
    <property type="match status" value="2"/>
</dbReference>
<dbReference type="SUPFAM" id="SSF55073">
    <property type="entry name" value="Nucleotide cyclase"/>
    <property type="match status" value="2"/>
</dbReference>
<dbReference type="InterPro" id="IPR041664">
    <property type="entry name" value="AAA_16"/>
</dbReference>
<proteinExistence type="predicted"/>
<dbReference type="InterPro" id="IPR027417">
    <property type="entry name" value="P-loop_NTPase"/>
</dbReference>
<dbReference type="EMBL" id="LK023346">
    <property type="protein sequence ID" value="CDS11165.1"/>
    <property type="molecule type" value="Genomic_DNA"/>
</dbReference>
<reference evidence="5" key="1">
    <citation type="journal article" date="2014" name="Genome Announc.">
        <title>De novo whole-genome sequence and genome annotation of Lichtheimia ramosa.</title>
        <authorList>
            <person name="Linde J."/>
            <person name="Schwartze V."/>
            <person name="Binder U."/>
            <person name="Lass-Florl C."/>
            <person name="Voigt K."/>
            <person name="Horn F."/>
        </authorList>
    </citation>
    <scope>NUCLEOTIDE SEQUENCE</scope>
    <source>
        <strain evidence="5">JMRC FSU:6197</strain>
    </source>
</reference>
<accession>A0A077WV16</accession>
<keyword evidence="2" id="KW-0067">ATP-binding</keyword>
<evidence type="ECO:0000259" key="4">
    <source>
        <dbReference type="Pfam" id="PF13191"/>
    </source>
</evidence>
<dbReference type="Gene3D" id="1.25.40.10">
    <property type="entry name" value="Tetratricopeptide repeat domain"/>
    <property type="match status" value="1"/>
</dbReference>
<evidence type="ECO:0000256" key="3">
    <source>
        <dbReference type="SAM" id="MobiDB-lite"/>
    </source>
</evidence>
<name>A0A077WV16_9FUNG</name>
<evidence type="ECO:0000313" key="5">
    <source>
        <dbReference type="EMBL" id="CDS11165.1"/>
    </source>
</evidence>
<evidence type="ECO:0000256" key="1">
    <source>
        <dbReference type="ARBA" id="ARBA00022741"/>
    </source>
</evidence>
<feature type="region of interest" description="Disordered" evidence="3">
    <location>
        <begin position="125"/>
        <end position="148"/>
    </location>
</feature>
<feature type="compositionally biased region" description="Polar residues" evidence="3">
    <location>
        <begin position="763"/>
        <end position="779"/>
    </location>
</feature>
<dbReference type="Gene3D" id="3.40.50.300">
    <property type="entry name" value="P-loop containing nucleotide triphosphate hydrolases"/>
    <property type="match status" value="1"/>
</dbReference>
<feature type="region of interest" description="Disordered" evidence="3">
    <location>
        <begin position="63"/>
        <end position="91"/>
    </location>
</feature>
<feature type="compositionally biased region" description="Basic and acidic residues" evidence="3">
    <location>
        <begin position="125"/>
        <end position="139"/>
    </location>
</feature>
<gene>
    <name evidence="5" type="ORF">LRAMOSA03428</name>
</gene>
<dbReference type="InterPro" id="IPR029787">
    <property type="entry name" value="Nucleotide_cyclase"/>
</dbReference>
<dbReference type="GO" id="GO:0005737">
    <property type="term" value="C:cytoplasm"/>
    <property type="evidence" value="ECO:0007669"/>
    <property type="project" value="TreeGrafter"/>
</dbReference>
<feature type="region of interest" description="Disordered" evidence="3">
    <location>
        <begin position="760"/>
        <end position="779"/>
    </location>
</feature>
<dbReference type="PANTHER" id="PTHR16305:SF28">
    <property type="entry name" value="GUANYLATE CYCLASE DOMAIN-CONTAINING PROTEIN"/>
    <property type="match status" value="1"/>
</dbReference>
<dbReference type="Pfam" id="PF13191">
    <property type="entry name" value="AAA_16"/>
    <property type="match status" value="1"/>
</dbReference>
<keyword evidence="1" id="KW-0547">Nucleotide-binding</keyword>
<organism evidence="5">
    <name type="scientific">Lichtheimia ramosa</name>
    <dbReference type="NCBI Taxonomy" id="688394"/>
    <lineage>
        <taxon>Eukaryota</taxon>
        <taxon>Fungi</taxon>
        <taxon>Fungi incertae sedis</taxon>
        <taxon>Mucoromycota</taxon>
        <taxon>Mucoromycotina</taxon>
        <taxon>Mucoromycetes</taxon>
        <taxon>Mucorales</taxon>
        <taxon>Lichtheimiaceae</taxon>
        <taxon>Lichtheimia</taxon>
    </lineage>
</organism>
<protein>
    <recommendedName>
        <fullName evidence="4">Orc1-like AAA ATPase domain-containing protein</fullName>
    </recommendedName>
</protein>
<feature type="region of interest" description="Disordered" evidence="3">
    <location>
        <begin position="1668"/>
        <end position="1720"/>
    </location>
</feature>
<dbReference type="OrthoDB" id="194468at2759"/>